<dbReference type="SMART" id="SM00368">
    <property type="entry name" value="LRR_RI"/>
    <property type="match status" value="4"/>
</dbReference>
<dbReference type="GeneTree" id="ENSGT00940000155112"/>
<keyword evidence="7" id="KW-0677">Repeat</keyword>
<feature type="compositionally biased region" description="Basic residues" evidence="9">
    <location>
        <begin position="995"/>
        <end position="1010"/>
    </location>
</feature>
<evidence type="ECO:0000256" key="7">
    <source>
        <dbReference type="ARBA" id="ARBA00022737"/>
    </source>
</evidence>
<dbReference type="InterPro" id="IPR032675">
    <property type="entry name" value="LRR_dom_sf"/>
</dbReference>
<dbReference type="Ensembl" id="ENSSAUT00010061448.1">
    <property type="protein sequence ID" value="ENSSAUP00010058548.1"/>
    <property type="gene ID" value="ENSSAUG00010022047.1"/>
</dbReference>
<evidence type="ECO:0000313" key="12">
    <source>
        <dbReference type="Ensembl" id="ENSSAUP00010058548.1"/>
    </source>
</evidence>
<dbReference type="InterPro" id="IPR011993">
    <property type="entry name" value="PH-like_dom_sf"/>
</dbReference>
<evidence type="ECO:0000256" key="2">
    <source>
        <dbReference type="ARBA" id="ARBA00004496"/>
    </source>
</evidence>
<sequence>MFPNWSISLFDLFSPLPCAESVRDAVGRKVKLSLRKRVKLEIKGDKTENRVLALASHRAYLLTARIPTKVRTTMKTRRPLTTDVSFQLFIEYERGSFSLKLLSTEEVNDVVAHIGNCMLRICPGLPPSKVMKKLCMEPPDRLTSLQTLWENNKPAEPGPCGGFSQMYRCVCDWLGLPYKEEVQWDVDTIYLTQDTRELNLQDFSHLENRDLVAIIAVLEFNQWFTKLSTKDYKLSADVCEQILRVVSRSSRLEELVLDNAGLKTDFAQKLAAALAHNPSSGLITINLANNPLEDRGISSLGAQFAKLRMGLKHLNFSKTSLSPKGVNSLCQSLSANPSIPSSLVHLDLSGNVLRGDDMQHFYHFLGQPNSLATLDLSNTDCSLDQVCSALLRGSVQHLSVLNVSKSVFPHRKGKEVPPSFKHFFSSAMSLSSVNLPAVLLNEPATLCILFTVCACMRVCVSVCVKLAILSFQLRSGGSQILEGCIAEIPNISSLDISDNGLDADLSTLLVWLAKNRSIRHLSLGKNFNNIKSKNLAPVLDSLVHMIQEEESPLTSLSLADSRLKSDLTIVLNAIGSNSSLSRLDISGNAMGDMGAKMLAKALQINSKLRTVIWDKNNTSPQGLQDVAAALEKNYTIRFMPIPIIDASQALKASPEKTEDALLKIESYLYRNHETRKYLQEQAYRLQQGIVTTTTQQMIDRICVKVQDHLNSLRNSETDVVLEDVRSAESLIKDARNSKTLLPNLYHLGSAAREEVNSSSVGPIQEKLESMAGEVTIVMDQQLQTLLESMVDAAEALCPHVMKKSNLRLELMKASSSKMVVPKSFVTKTLLEQSGVDIINKMSEVKLSLASFLSDRIVDEILESLSTSQLTLADHLVRRGRPLVQQESVDLDVPEEKIPKRASTEILEAERLEDLETCMMTPKSKRKSIHSRMLRPVSRAFEMEFDLDKALEDVPVHMEDTSSRTPPTPSHVLPKLEHRPSGGMVELPSEEEKKLQHFTKLRPRRNKKQHSSKVPVSQTFAPSQDGEQNGLMGRVDEGVDEFFSTKVTKMDSKRSLKSSESQDGEKKKSKGGFLNLIKPSSSTSTSSSDRSEELRTPDSIDEPWEVSDGRGSPQGGRRYPGLQMMGSGLLAEMKAKQERRAYKVRWFKKVINEVTRTEGSKGQRVDKKCREEEMVTQTANGREEDEKESRYANILS</sequence>
<dbReference type="InterPro" id="IPR001611">
    <property type="entry name" value="Leu-rich_rpt"/>
</dbReference>
<feature type="region of interest" description="Disordered" evidence="9">
    <location>
        <begin position="1156"/>
        <end position="1195"/>
    </location>
</feature>
<dbReference type="GO" id="GO:0034315">
    <property type="term" value="P:regulation of Arp2/3 complex-mediated actin nucleation"/>
    <property type="evidence" value="ECO:0007669"/>
    <property type="project" value="TreeGrafter"/>
</dbReference>
<keyword evidence="13" id="KW-1185">Reference proteome</keyword>
<evidence type="ECO:0000313" key="13">
    <source>
        <dbReference type="Proteomes" id="UP000472265"/>
    </source>
</evidence>
<feature type="region of interest" description="Disordered" evidence="9">
    <location>
        <begin position="957"/>
        <end position="1031"/>
    </location>
</feature>
<dbReference type="InterPro" id="IPR041245">
    <property type="entry name" value="CARMIL_PH"/>
</dbReference>
<evidence type="ECO:0000256" key="6">
    <source>
        <dbReference type="ARBA" id="ARBA00022614"/>
    </source>
</evidence>
<keyword evidence="8" id="KW-0472">Membrane</keyword>
<keyword evidence="4" id="KW-1003">Cell membrane</keyword>
<evidence type="ECO:0000259" key="11">
    <source>
        <dbReference type="Pfam" id="PF17888"/>
    </source>
</evidence>
<feature type="compositionally biased region" description="Basic and acidic residues" evidence="9">
    <location>
        <begin position="1088"/>
        <end position="1097"/>
    </location>
</feature>
<dbReference type="InterPro" id="IPR051279">
    <property type="entry name" value="PP1-Reg/Actin-Interact_Protein"/>
</dbReference>
<dbReference type="InterPro" id="IPR031943">
    <property type="entry name" value="CARMIL_C"/>
</dbReference>
<dbReference type="Pfam" id="PF13516">
    <property type="entry name" value="LRR_6"/>
    <property type="match status" value="1"/>
</dbReference>
<dbReference type="Proteomes" id="UP000472265">
    <property type="component" value="Chromosome 17"/>
</dbReference>
<evidence type="ECO:0000256" key="9">
    <source>
        <dbReference type="SAM" id="MobiDB-lite"/>
    </source>
</evidence>
<dbReference type="OMA" id="KGCEERL"/>
<feature type="domain" description="CARMIL C-terminal" evidence="10">
    <location>
        <begin position="793"/>
        <end position="1082"/>
    </location>
</feature>
<name>A0A671Y7U7_SPAAU</name>
<feature type="domain" description="CARMIL pleckstrin homology" evidence="11">
    <location>
        <begin position="34"/>
        <end position="123"/>
    </location>
</feature>
<dbReference type="GO" id="GO:0005886">
    <property type="term" value="C:plasma membrane"/>
    <property type="evidence" value="ECO:0007669"/>
    <property type="project" value="UniProtKB-SubCell"/>
</dbReference>
<dbReference type="SUPFAM" id="SSF52047">
    <property type="entry name" value="RNI-like"/>
    <property type="match status" value="1"/>
</dbReference>
<evidence type="ECO:0000256" key="4">
    <source>
        <dbReference type="ARBA" id="ARBA00022475"/>
    </source>
</evidence>
<feature type="compositionally biased region" description="Basic and acidic residues" evidence="9">
    <location>
        <begin position="1156"/>
        <end position="1172"/>
    </location>
</feature>
<dbReference type="GO" id="GO:0016477">
    <property type="term" value="P:cell migration"/>
    <property type="evidence" value="ECO:0007669"/>
    <property type="project" value="TreeGrafter"/>
</dbReference>
<dbReference type="GO" id="GO:0005737">
    <property type="term" value="C:cytoplasm"/>
    <property type="evidence" value="ECO:0007669"/>
    <property type="project" value="UniProtKB-SubCell"/>
</dbReference>
<evidence type="ECO:0000256" key="1">
    <source>
        <dbReference type="ARBA" id="ARBA00004236"/>
    </source>
</evidence>
<dbReference type="PANTHER" id="PTHR24112">
    <property type="entry name" value="LEUCINE-RICH REPEAT, ISOFORM F-RELATED"/>
    <property type="match status" value="1"/>
</dbReference>
<keyword evidence="5" id="KW-0963">Cytoplasm</keyword>
<proteinExistence type="inferred from homology"/>
<keyword evidence="6" id="KW-0433">Leucine-rich repeat</keyword>
<evidence type="ECO:0000259" key="10">
    <source>
        <dbReference type="Pfam" id="PF16000"/>
    </source>
</evidence>
<comment type="similarity">
    <text evidence="3">Belongs to the CARMIL family.</text>
</comment>
<gene>
    <name evidence="12" type="primary">CARMIL1</name>
</gene>
<feature type="region of interest" description="Disordered" evidence="9">
    <location>
        <begin position="1048"/>
        <end position="1122"/>
    </location>
</feature>
<dbReference type="AlphaFoldDB" id="A0A671Y7U7"/>
<reference evidence="12" key="1">
    <citation type="submission" date="2021-04" db="EMBL/GenBank/DDBJ databases">
        <authorList>
            <consortium name="Wellcome Sanger Institute Data Sharing"/>
        </authorList>
    </citation>
    <scope>NUCLEOTIDE SEQUENCE [LARGE SCALE GENOMIC DNA]</scope>
</reference>
<organism evidence="12 13">
    <name type="scientific">Sparus aurata</name>
    <name type="common">Gilthead sea bream</name>
    <dbReference type="NCBI Taxonomy" id="8175"/>
    <lineage>
        <taxon>Eukaryota</taxon>
        <taxon>Metazoa</taxon>
        <taxon>Chordata</taxon>
        <taxon>Craniata</taxon>
        <taxon>Vertebrata</taxon>
        <taxon>Euteleostomi</taxon>
        <taxon>Actinopterygii</taxon>
        <taxon>Neopterygii</taxon>
        <taxon>Teleostei</taxon>
        <taxon>Neoteleostei</taxon>
        <taxon>Acanthomorphata</taxon>
        <taxon>Eupercaria</taxon>
        <taxon>Spariformes</taxon>
        <taxon>Sparidae</taxon>
        <taxon>Sparus</taxon>
    </lineage>
</organism>
<dbReference type="Gene3D" id="2.30.29.30">
    <property type="entry name" value="Pleckstrin-homology domain (PH domain)/Phosphotyrosine-binding domain (PTB)"/>
    <property type="match status" value="1"/>
</dbReference>
<dbReference type="Pfam" id="PF16000">
    <property type="entry name" value="CARMIL_C"/>
    <property type="match status" value="1"/>
</dbReference>
<dbReference type="FunFam" id="3.80.10.10:FF:000009">
    <property type="entry name" value="F-actin-uncapping protein LRRC16A isoform X1"/>
    <property type="match status" value="1"/>
</dbReference>
<protein>
    <submittedName>
        <fullName evidence="12">Capping protein regulator and myosin 1 linker 1</fullName>
    </submittedName>
</protein>
<reference evidence="12" key="2">
    <citation type="submission" date="2025-08" db="UniProtKB">
        <authorList>
            <consortium name="Ensembl"/>
        </authorList>
    </citation>
    <scope>IDENTIFICATION</scope>
</reference>
<dbReference type="Gene3D" id="3.80.10.10">
    <property type="entry name" value="Ribonuclease Inhibitor"/>
    <property type="match status" value="1"/>
</dbReference>
<accession>A0A671Y7U7</accession>
<feature type="compositionally biased region" description="Basic and acidic residues" evidence="9">
    <location>
        <begin position="1180"/>
        <end position="1189"/>
    </location>
</feature>
<evidence type="ECO:0000256" key="3">
    <source>
        <dbReference type="ARBA" id="ARBA00007298"/>
    </source>
</evidence>
<reference evidence="12" key="3">
    <citation type="submission" date="2025-09" db="UniProtKB">
        <authorList>
            <consortium name="Ensembl"/>
        </authorList>
    </citation>
    <scope>IDENTIFICATION</scope>
</reference>
<dbReference type="PANTHER" id="PTHR24112:SF39">
    <property type="entry name" value="F-ACTIN-UNCAPPING PROTEIN LRRC16A"/>
    <property type="match status" value="1"/>
</dbReference>
<evidence type="ECO:0000256" key="8">
    <source>
        <dbReference type="ARBA" id="ARBA00023136"/>
    </source>
</evidence>
<dbReference type="GO" id="GO:0030027">
    <property type="term" value="C:lamellipodium"/>
    <property type="evidence" value="ECO:0007669"/>
    <property type="project" value="TreeGrafter"/>
</dbReference>
<comment type="subcellular location">
    <subcellularLocation>
        <location evidence="1">Cell membrane</location>
    </subcellularLocation>
    <subcellularLocation>
        <location evidence="2">Cytoplasm</location>
    </subcellularLocation>
</comment>
<dbReference type="Pfam" id="PF17888">
    <property type="entry name" value="Carm_PH"/>
    <property type="match status" value="1"/>
</dbReference>
<feature type="compositionally biased region" description="Polar residues" evidence="9">
    <location>
        <begin position="1011"/>
        <end position="1026"/>
    </location>
</feature>
<dbReference type="Gene3D" id="6.10.140.1850">
    <property type="match status" value="1"/>
</dbReference>
<evidence type="ECO:0000256" key="5">
    <source>
        <dbReference type="ARBA" id="ARBA00022490"/>
    </source>
</evidence>